<name>A0AAW1IF86_POPJA</name>
<comment type="caution">
    <text evidence="1">The sequence shown here is derived from an EMBL/GenBank/DDBJ whole genome shotgun (WGS) entry which is preliminary data.</text>
</comment>
<proteinExistence type="predicted"/>
<keyword evidence="2" id="KW-1185">Reference proteome</keyword>
<evidence type="ECO:0000313" key="2">
    <source>
        <dbReference type="Proteomes" id="UP001458880"/>
    </source>
</evidence>
<dbReference type="Proteomes" id="UP001458880">
    <property type="component" value="Unassembled WGS sequence"/>
</dbReference>
<dbReference type="AlphaFoldDB" id="A0AAW1IF86"/>
<sequence>MSEIYNILETRSKEEEEKFNNIRHHCRGQLKGGLKSAIEAPILSCETHSPFISIDSYKRKSEKIMLYHSNRMSSCIYKKVGHLCAICIFVKHCETVQTTS</sequence>
<gene>
    <name evidence="1" type="ORF">QE152_g35237</name>
</gene>
<protein>
    <submittedName>
        <fullName evidence="1">Uncharacterized protein</fullName>
    </submittedName>
</protein>
<evidence type="ECO:0000313" key="1">
    <source>
        <dbReference type="EMBL" id="KAK9688510.1"/>
    </source>
</evidence>
<reference evidence="1 2" key="1">
    <citation type="journal article" date="2024" name="BMC Genomics">
        <title>De novo assembly and annotation of Popillia japonica's genome with initial clues to its potential as an invasive pest.</title>
        <authorList>
            <person name="Cucini C."/>
            <person name="Boschi S."/>
            <person name="Funari R."/>
            <person name="Cardaioli E."/>
            <person name="Iannotti N."/>
            <person name="Marturano G."/>
            <person name="Paoli F."/>
            <person name="Bruttini M."/>
            <person name="Carapelli A."/>
            <person name="Frati F."/>
            <person name="Nardi F."/>
        </authorList>
    </citation>
    <scope>NUCLEOTIDE SEQUENCE [LARGE SCALE GENOMIC DNA]</scope>
    <source>
        <strain evidence="1">DMR45628</strain>
    </source>
</reference>
<accession>A0AAW1IF86</accession>
<organism evidence="1 2">
    <name type="scientific">Popillia japonica</name>
    <name type="common">Japanese beetle</name>
    <dbReference type="NCBI Taxonomy" id="7064"/>
    <lineage>
        <taxon>Eukaryota</taxon>
        <taxon>Metazoa</taxon>
        <taxon>Ecdysozoa</taxon>
        <taxon>Arthropoda</taxon>
        <taxon>Hexapoda</taxon>
        <taxon>Insecta</taxon>
        <taxon>Pterygota</taxon>
        <taxon>Neoptera</taxon>
        <taxon>Endopterygota</taxon>
        <taxon>Coleoptera</taxon>
        <taxon>Polyphaga</taxon>
        <taxon>Scarabaeiformia</taxon>
        <taxon>Scarabaeidae</taxon>
        <taxon>Rutelinae</taxon>
        <taxon>Popillia</taxon>
    </lineage>
</organism>
<dbReference type="EMBL" id="JASPKY010000588">
    <property type="protein sequence ID" value="KAK9688510.1"/>
    <property type="molecule type" value="Genomic_DNA"/>
</dbReference>